<accession>J7L6N0</accession>
<evidence type="ECO:0000313" key="2">
    <source>
        <dbReference type="Proteomes" id="UP000003779"/>
    </source>
</evidence>
<dbReference type="AlphaFoldDB" id="J7L6N0"/>
<reference evidence="1 2" key="1">
    <citation type="journal article" date="2012" name="J. Bacteriol.">
        <title>Whole-Genome Sequence of Nocardiopsis alba Strain ATCC BAA-2165, Associated with Honeybees.</title>
        <authorList>
            <person name="Qiao J."/>
            <person name="Chen L."/>
            <person name="Li Y."/>
            <person name="Wang J."/>
            <person name="Zhang W."/>
            <person name="Chen S."/>
        </authorList>
    </citation>
    <scope>NUCLEOTIDE SEQUENCE [LARGE SCALE GENOMIC DNA]</scope>
    <source>
        <strain evidence="2">ATCC BAA-2165 / BE74</strain>
    </source>
</reference>
<evidence type="ECO:0000313" key="1">
    <source>
        <dbReference type="EMBL" id="AFR08371.1"/>
    </source>
</evidence>
<proteinExistence type="predicted"/>
<protein>
    <submittedName>
        <fullName evidence="1">Uncharacterized protein</fullName>
    </submittedName>
</protein>
<dbReference type="EMBL" id="CP003788">
    <property type="protein sequence ID" value="AFR08371.1"/>
    <property type="molecule type" value="Genomic_DNA"/>
</dbReference>
<name>J7L6N0_NOCAA</name>
<dbReference type="STRING" id="1205910.B005_1406"/>
<dbReference type="KEGG" id="nal:B005_1406"/>
<reference evidence="2" key="2">
    <citation type="submission" date="2012-08" db="EMBL/GenBank/DDBJ databases">
        <title>Whole-genome sequence of Nocardiopsis alba strain ATCC BAA-2165 associated with honeybees.</title>
        <authorList>
            <person name="Qiao J."/>
            <person name="Chen L."/>
            <person name="Li Y."/>
            <person name="Wang J."/>
            <person name="Zhang W."/>
            <person name="Chen S."/>
        </authorList>
    </citation>
    <scope>NUCLEOTIDE SEQUENCE [LARGE SCALE GENOMIC DNA]</scope>
    <source>
        <strain evidence="2">ATCC BAA-2165 / BE74</strain>
    </source>
</reference>
<gene>
    <name evidence="1" type="ordered locus">B005_1406</name>
</gene>
<dbReference type="Proteomes" id="UP000003779">
    <property type="component" value="Chromosome"/>
</dbReference>
<dbReference type="HOGENOM" id="CLU_2634525_0_0_11"/>
<organism evidence="1 2">
    <name type="scientific">Nocardiopsis alba (strain ATCC BAA-2165 / BE74)</name>
    <dbReference type="NCBI Taxonomy" id="1205910"/>
    <lineage>
        <taxon>Bacteria</taxon>
        <taxon>Bacillati</taxon>
        <taxon>Actinomycetota</taxon>
        <taxon>Actinomycetes</taxon>
        <taxon>Streptosporangiales</taxon>
        <taxon>Nocardiopsidaceae</taxon>
        <taxon>Nocardiopsis</taxon>
    </lineage>
</organism>
<sequence length="84" mass="9592">MRYLNSSEMKPPFQLMAEIHRRRRPHRAHRVRRYADLGLVPGPAPSLTPVFVPGPRRPLEALHASEVPLLERVLTGLRNLPEVA</sequence>